<evidence type="ECO:0000256" key="8">
    <source>
        <dbReference type="SAM" id="Phobius"/>
    </source>
</evidence>
<proteinExistence type="inferred from homology"/>
<keyword evidence="7 8" id="KW-0472">Membrane</keyword>
<evidence type="ECO:0000256" key="6">
    <source>
        <dbReference type="ARBA" id="ARBA00022989"/>
    </source>
</evidence>
<dbReference type="Proteomes" id="UP000285286">
    <property type="component" value="Unassembled WGS sequence"/>
</dbReference>
<dbReference type="InterPro" id="IPR038770">
    <property type="entry name" value="Na+/solute_symporter_sf"/>
</dbReference>
<feature type="transmembrane region" description="Helical" evidence="8">
    <location>
        <begin position="102"/>
        <end position="120"/>
    </location>
</feature>
<evidence type="ECO:0000313" key="10">
    <source>
        <dbReference type="Proteomes" id="UP000285286"/>
    </source>
</evidence>
<feature type="transmembrane region" description="Helical" evidence="8">
    <location>
        <begin position="283"/>
        <end position="308"/>
    </location>
</feature>
<keyword evidence="10" id="KW-1185">Reference proteome</keyword>
<dbReference type="PANTHER" id="PTHR36838:SF4">
    <property type="entry name" value="AUXIN EFFLUX CARRIER FAMILY PROTEIN"/>
    <property type="match status" value="1"/>
</dbReference>
<feature type="transmembrane region" description="Helical" evidence="8">
    <location>
        <begin position="251"/>
        <end position="271"/>
    </location>
</feature>
<keyword evidence="6 8" id="KW-1133">Transmembrane helix</keyword>
<gene>
    <name evidence="9" type="ORF">BHU25_16995</name>
</gene>
<organism evidence="9 10">
    <name type="scientific">Pseudomonas vranovensis</name>
    <dbReference type="NCBI Taxonomy" id="321661"/>
    <lineage>
        <taxon>Bacteria</taxon>
        <taxon>Pseudomonadati</taxon>
        <taxon>Pseudomonadota</taxon>
        <taxon>Gammaproteobacteria</taxon>
        <taxon>Pseudomonadales</taxon>
        <taxon>Pseudomonadaceae</taxon>
        <taxon>Pseudomonas</taxon>
    </lineage>
</organism>
<dbReference type="EMBL" id="MOAM01000024">
    <property type="protein sequence ID" value="ROL70755.1"/>
    <property type="molecule type" value="Genomic_DNA"/>
</dbReference>
<comment type="caution">
    <text evidence="9">The sequence shown here is derived from an EMBL/GenBank/DDBJ whole genome shotgun (WGS) entry which is preliminary data.</text>
</comment>
<protein>
    <submittedName>
        <fullName evidence="9">Transporter</fullName>
    </submittedName>
</protein>
<dbReference type="InterPro" id="IPR004776">
    <property type="entry name" value="Mem_transp_PIN-like"/>
</dbReference>
<evidence type="ECO:0000313" key="9">
    <source>
        <dbReference type="EMBL" id="ROL70755.1"/>
    </source>
</evidence>
<keyword evidence="4" id="KW-1003">Cell membrane</keyword>
<dbReference type="Pfam" id="PF03547">
    <property type="entry name" value="Mem_trans"/>
    <property type="match status" value="1"/>
</dbReference>
<keyword evidence="5 8" id="KW-0812">Transmembrane</keyword>
<comment type="similarity">
    <text evidence="2">Belongs to the auxin efflux carrier (TC 2.A.69) family.</text>
</comment>
<dbReference type="AlphaFoldDB" id="A0A423DGR3"/>
<feature type="transmembrane region" description="Helical" evidence="8">
    <location>
        <begin position="68"/>
        <end position="90"/>
    </location>
</feature>
<dbReference type="Gene3D" id="1.20.1530.20">
    <property type="match status" value="1"/>
</dbReference>
<keyword evidence="3" id="KW-0813">Transport</keyword>
<feature type="transmembrane region" description="Helical" evidence="8">
    <location>
        <begin position="153"/>
        <end position="178"/>
    </location>
</feature>
<comment type="subcellular location">
    <subcellularLocation>
        <location evidence="1">Cell membrane</location>
        <topology evidence="1">Multi-pass membrane protein</topology>
    </subcellularLocation>
</comment>
<feature type="transmembrane region" description="Helical" evidence="8">
    <location>
        <begin position="190"/>
        <end position="211"/>
    </location>
</feature>
<feature type="transmembrane region" description="Helical" evidence="8">
    <location>
        <begin position="43"/>
        <end position="62"/>
    </location>
</feature>
<reference evidence="9 10" key="1">
    <citation type="submission" date="2016-10" db="EMBL/GenBank/DDBJ databases">
        <title>Comparative genome analysis of multiple Pseudomonas spp. focuses on biocontrol and plant growth promoting traits.</title>
        <authorList>
            <person name="Tao X.-Y."/>
            <person name="Taylor C.G."/>
        </authorList>
    </citation>
    <scope>NUCLEOTIDE SEQUENCE [LARGE SCALE GENOMIC DNA]</scope>
    <source>
        <strain evidence="9 10">15D11</strain>
    </source>
</reference>
<evidence type="ECO:0000256" key="5">
    <source>
        <dbReference type="ARBA" id="ARBA00022692"/>
    </source>
</evidence>
<evidence type="ECO:0000256" key="2">
    <source>
        <dbReference type="ARBA" id="ARBA00010145"/>
    </source>
</evidence>
<name>A0A423DGR3_9PSED</name>
<feature type="transmembrane region" description="Helical" evidence="8">
    <location>
        <begin position="6"/>
        <end position="23"/>
    </location>
</feature>
<dbReference type="PANTHER" id="PTHR36838">
    <property type="entry name" value="AUXIN EFFLUX CARRIER FAMILY PROTEIN"/>
    <property type="match status" value="1"/>
</dbReference>
<evidence type="ECO:0000256" key="1">
    <source>
        <dbReference type="ARBA" id="ARBA00004651"/>
    </source>
</evidence>
<feature type="transmembrane region" description="Helical" evidence="8">
    <location>
        <begin position="223"/>
        <end position="245"/>
    </location>
</feature>
<evidence type="ECO:0000256" key="4">
    <source>
        <dbReference type="ARBA" id="ARBA00022475"/>
    </source>
</evidence>
<dbReference type="RefSeq" id="WP_123566767.1">
    <property type="nucleotide sequence ID" value="NZ_MOAM01000024.1"/>
</dbReference>
<sequence length="309" mass="32224">MHAATALAAIAPSFILILIGVVLRRGEWLDSGFWKGAEKLTHWLFFPAYLVHTIATAGTMGSTAKSTVLILGAVTLVITLGVLLGCRYLRVVHATFTSIMQGSVRFNSFIFLSVASQLLTPEDYGVAAVVVAYMVAISNTVVLLAFGSRDGSVWGIVLKVCLNPLILASGAGLALNLSGVLLPQALAQPLSALGAPALPLSLICVGAALQIPSGEFARLCKTGLLTASIRLGLFPLLAYALVSAWPVPPLVATLVLLYSVAPCASNSYVLATQYGGDHRLMAFVVAVSTVLSFVPMFLLAGSLSVMAVP</sequence>
<evidence type="ECO:0000256" key="7">
    <source>
        <dbReference type="ARBA" id="ARBA00023136"/>
    </source>
</evidence>
<dbReference type="GO" id="GO:0005886">
    <property type="term" value="C:plasma membrane"/>
    <property type="evidence" value="ECO:0007669"/>
    <property type="project" value="UniProtKB-SubCell"/>
</dbReference>
<evidence type="ECO:0000256" key="3">
    <source>
        <dbReference type="ARBA" id="ARBA00022448"/>
    </source>
</evidence>
<dbReference type="GO" id="GO:0055085">
    <property type="term" value="P:transmembrane transport"/>
    <property type="evidence" value="ECO:0007669"/>
    <property type="project" value="InterPro"/>
</dbReference>
<feature type="transmembrane region" description="Helical" evidence="8">
    <location>
        <begin position="126"/>
        <end position="146"/>
    </location>
</feature>
<accession>A0A423DGR3</accession>